<dbReference type="Pfam" id="PF00443">
    <property type="entry name" value="UCH"/>
    <property type="match status" value="1"/>
</dbReference>
<dbReference type="InterPro" id="IPR038765">
    <property type="entry name" value="Papain-like_cys_pep_sf"/>
</dbReference>
<dbReference type="GO" id="GO:0005829">
    <property type="term" value="C:cytosol"/>
    <property type="evidence" value="ECO:0007669"/>
    <property type="project" value="TreeGrafter"/>
</dbReference>
<dbReference type="GO" id="GO:0004843">
    <property type="term" value="F:cysteine-type deubiquitinase activity"/>
    <property type="evidence" value="ECO:0007669"/>
    <property type="project" value="InterPro"/>
</dbReference>
<dbReference type="InterPro" id="IPR050164">
    <property type="entry name" value="Peptidase_C19"/>
</dbReference>
<dbReference type="GO" id="GO:0016579">
    <property type="term" value="P:protein deubiquitination"/>
    <property type="evidence" value="ECO:0007669"/>
    <property type="project" value="InterPro"/>
</dbReference>
<organism evidence="2">
    <name type="scientific">viral metagenome</name>
    <dbReference type="NCBI Taxonomy" id="1070528"/>
    <lineage>
        <taxon>unclassified sequences</taxon>
        <taxon>metagenomes</taxon>
        <taxon>organismal metagenomes</taxon>
    </lineage>
</organism>
<dbReference type="PANTHER" id="PTHR24006">
    <property type="entry name" value="UBIQUITIN CARBOXYL-TERMINAL HYDROLASE"/>
    <property type="match status" value="1"/>
</dbReference>
<evidence type="ECO:0000259" key="1">
    <source>
        <dbReference type="PROSITE" id="PS50235"/>
    </source>
</evidence>
<dbReference type="GO" id="GO:0005634">
    <property type="term" value="C:nucleus"/>
    <property type="evidence" value="ECO:0007669"/>
    <property type="project" value="TreeGrafter"/>
</dbReference>
<name>A0A6C0KYK0_9ZZZZ</name>
<dbReference type="AlphaFoldDB" id="A0A6C0KYK0"/>
<feature type="domain" description="USP" evidence="1">
    <location>
        <begin position="2"/>
        <end position="257"/>
    </location>
</feature>
<proteinExistence type="predicted"/>
<protein>
    <recommendedName>
        <fullName evidence="1">USP domain-containing protein</fullName>
    </recommendedName>
</protein>
<dbReference type="EMBL" id="MN741017">
    <property type="protein sequence ID" value="QHU22679.1"/>
    <property type="molecule type" value="Genomic_DNA"/>
</dbReference>
<evidence type="ECO:0000313" key="2">
    <source>
        <dbReference type="EMBL" id="QHU22679.1"/>
    </source>
</evidence>
<dbReference type="SUPFAM" id="SSF54001">
    <property type="entry name" value="Cysteine proteinases"/>
    <property type="match status" value="1"/>
</dbReference>
<dbReference type="InterPro" id="IPR001394">
    <property type="entry name" value="Peptidase_C19_UCH"/>
</dbReference>
<dbReference type="InterPro" id="IPR028889">
    <property type="entry name" value="USP"/>
</dbReference>
<dbReference type="PROSITE" id="PS50235">
    <property type="entry name" value="USP_3"/>
    <property type="match status" value="1"/>
</dbReference>
<dbReference type="Gene3D" id="3.90.70.10">
    <property type="entry name" value="Cysteine proteinases"/>
    <property type="match status" value="2"/>
</dbReference>
<sequence>MVTFINTGNTCYFNVLMQILIFSRKYPQLETQKNKLQTSWYYIINKLQKLKINTIYNPVLLFRLLKWEQFFKKGKKHDAHEAFLHLIDYIKYNDFKGKEIEFMNTADAPYEKNLRKININSLEISVNHDNLNDCLQEYFKIESISDWKDSKNKKRELQKTTRIYKAPLNLVILLRQTYFSKKRLLYPLKLDINEWYVGKTPIYYYIRSVVIHKYEHFYVYCRNGSKWYLFNDEQSIELNNNNWMQEEAPYMLVYELIQK</sequence>
<reference evidence="2" key="1">
    <citation type="journal article" date="2020" name="Nature">
        <title>Giant virus diversity and host interactions through global metagenomics.</title>
        <authorList>
            <person name="Schulz F."/>
            <person name="Roux S."/>
            <person name="Paez-Espino D."/>
            <person name="Jungbluth S."/>
            <person name="Walsh D.A."/>
            <person name="Denef V.J."/>
            <person name="McMahon K.D."/>
            <person name="Konstantinidis K.T."/>
            <person name="Eloe-Fadrosh E.A."/>
            <person name="Kyrpides N.C."/>
            <person name="Woyke T."/>
        </authorList>
    </citation>
    <scope>NUCLEOTIDE SEQUENCE</scope>
    <source>
        <strain evidence="2">GVMAG-S-ERX555907-63</strain>
    </source>
</reference>
<accession>A0A6C0KYK0</accession>
<dbReference type="CDD" id="cd02257">
    <property type="entry name" value="Peptidase_C19"/>
    <property type="match status" value="1"/>
</dbReference>